<dbReference type="InterPro" id="IPR036397">
    <property type="entry name" value="RNaseH_sf"/>
</dbReference>
<sequence length="691" mass="80434">MCKKHKPAIIYLMETRCKEKNVKKYARKLQFRNSFCVEPRGLSGGLCLLWNEKVSISVYSWCQNYIIADIKSNNNPNWKCCFTYGNPIFKQRRRTWQAIIESKDMMDEPSCFIVNWKWRQIFNHAKLIALPVISSDHCPLLLNIEPNQKVPRQFRYEAYWDDKEECKEVIRKGWTSKAQGENGTNLWKEPATASKISKSGIGGASKEPMRRLLDGKQQQEIENAKQRIRELWGQEEKYWAQRARVKWLKWGDRNTAFFHASTIQRRDRNRIDRLRDAKGRWVWGDNWIHGFNEPLNRGSIDNQRVEELLTSSRDWDRAKIQRSFPPVVAEKIVQTPVSRISKEDRLLWPFRKDGEFTTKTGYYVAKKGENERNHNNRPSSSAVFEELWGGIWNMKAPQKIKMFLWKAAHNIILVRANLKKKRLLTNSVCPICLQEEETEEHTLLLCEWTRAVWFGSQSQCTPTSKNVRSVGEWLQRMYMKCKEASRPEADQNWSRIGITIWTIWKARNNQVYNNIEPNLESTINHARIIEKEYNSLIKENNSKVRENNKGRPKPVIWRPPPYSWLKINSDALFSSGTKSGATASVIKDHTEKILGGSASVIQANSSLSAEAQAVREAVILAENLNIQNVIIETDSLQLVQTLKTRITIWDIDPIIQDIIDIQKRLPNCGFTWTPREGNRLAHSIAALKLKN</sequence>
<dbReference type="PANTHER" id="PTHR47074">
    <property type="entry name" value="BNAC02G40300D PROTEIN"/>
    <property type="match status" value="1"/>
</dbReference>
<comment type="caution">
    <text evidence="3">The sequence shown here is derived from an EMBL/GenBank/DDBJ whole genome shotgun (WGS) entry which is preliminary data.</text>
</comment>
<evidence type="ECO:0000259" key="2">
    <source>
        <dbReference type="Pfam" id="PF13966"/>
    </source>
</evidence>
<feature type="domain" description="RNase H type-1" evidence="1">
    <location>
        <begin position="568"/>
        <end position="686"/>
    </location>
</feature>
<dbReference type="InterPro" id="IPR002156">
    <property type="entry name" value="RNaseH_domain"/>
</dbReference>
<dbReference type="InterPro" id="IPR044730">
    <property type="entry name" value="RNase_H-like_dom_plant"/>
</dbReference>
<proteinExistence type="predicted"/>
<dbReference type="InterPro" id="IPR052929">
    <property type="entry name" value="RNase_H-like_EbsB-rel"/>
</dbReference>
<evidence type="ECO:0000313" key="4">
    <source>
        <dbReference type="Proteomes" id="UP000289738"/>
    </source>
</evidence>
<dbReference type="CDD" id="cd06222">
    <property type="entry name" value="RNase_H_like"/>
    <property type="match status" value="1"/>
</dbReference>
<accession>A0A445E0D1</accession>
<dbReference type="SUPFAM" id="SSF53098">
    <property type="entry name" value="Ribonuclease H-like"/>
    <property type="match status" value="1"/>
</dbReference>
<gene>
    <name evidence="3" type="ORF">Ahy_A03g015257</name>
</gene>
<dbReference type="AlphaFoldDB" id="A0A445E0D1"/>
<feature type="domain" description="Reverse transcriptase zinc-binding" evidence="2">
    <location>
        <begin position="386"/>
        <end position="453"/>
    </location>
</feature>
<dbReference type="Gene3D" id="3.60.10.10">
    <property type="entry name" value="Endonuclease/exonuclease/phosphatase"/>
    <property type="match status" value="1"/>
</dbReference>
<dbReference type="SUPFAM" id="SSF56219">
    <property type="entry name" value="DNase I-like"/>
    <property type="match status" value="1"/>
</dbReference>
<protein>
    <recommendedName>
        <fullName evidence="5">RNase H type-1 domain-containing protein</fullName>
    </recommendedName>
</protein>
<dbReference type="EMBL" id="SDMP01000003">
    <property type="protein sequence ID" value="RYR68791.1"/>
    <property type="molecule type" value="Genomic_DNA"/>
</dbReference>
<evidence type="ECO:0000259" key="1">
    <source>
        <dbReference type="Pfam" id="PF13456"/>
    </source>
</evidence>
<evidence type="ECO:0000313" key="3">
    <source>
        <dbReference type="EMBL" id="RYR68791.1"/>
    </source>
</evidence>
<dbReference type="Gene3D" id="3.30.420.10">
    <property type="entry name" value="Ribonuclease H-like superfamily/Ribonuclease H"/>
    <property type="match status" value="1"/>
</dbReference>
<keyword evidence="4" id="KW-1185">Reference proteome</keyword>
<organism evidence="3 4">
    <name type="scientific">Arachis hypogaea</name>
    <name type="common">Peanut</name>
    <dbReference type="NCBI Taxonomy" id="3818"/>
    <lineage>
        <taxon>Eukaryota</taxon>
        <taxon>Viridiplantae</taxon>
        <taxon>Streptophyta</taxon>
        <taxon>Embryophyta</taxon>
        <taxon>Tracheophyta</taxon>
        <taxon>Spermatophyta</taxon>
        <taxon>Magnoliopsida</taxon>
        <taxon>eudicotyledons</taxon>
        <taxon>Gunneridae</taxon>
        <taxon>Pentapetalae</taxon>
        <taxon>rosids</taxon>
        <taxon>fabids</taxon>
        <taxon>Fabales</taxon>
        <taxon>Fabaceae</taxon>
        <taxon>Papilionoideae</taxon>
        <taxon>50 kb inversion clade</taxon>
        <taxon>dalbergioids sensu lato</taxon>
        <taxon>Dalbergieae</taxon>
        <taxon>Pterocarpus clade</taxon>
        <taxon>Arachis</taxon>
    </lineage>
</organism>
<dbReference type="STRING" id="3818.A0A445E0D1"/>
<dbReference type="Proteomes" id="UP000289738">
    <property type="component" value="Chromosome A03"/>
</dbReference>
<dbReference type="InterPro" id="IPR012337">
    <property type="entry name" value="RNaseH-like_sf"/>
</dbReference>
<dbReference type="GO" id="GO:0004523">
    <property type="term" value="F:RNA-DNA hybrid ribonuclease activity"/>
    <property type="evidence" value="ECO:0007669"/>
    <property type="project" value="InterPro"/>
</dbReference>
<evidence type="ECO:0008006" key="5">
    <source>
        <dbReference type="Google" id="ProtNLM"/>
    </source>
</evidence>
<dbReference type="GO" id="GO:0003676">
    <property type="term" value="F:nucleic acid binding"/>
    <property type="evidence" value="ECO:0007669"/>
    <property type="project" value="InterPro"/>
</dbReference>
<dbReference type="Pfam" id="PF13456">
    <property type="entry name" value="RVT_3"/>
    <property type="match status" value="1"/>
</dbReference>
<dbReference type="Pfam" id="PF13966">
    <property type="entry name" value="zf-RVT"/>
    <property type="match status" value="1"/>
</dbReference>
<dbReference type="PANTHER" id="PTHR47074:SF11">
    <property type="entry name" value="REVERSE TRANSCRIPTASE-LIKE PROTEIN"/>
    <property type="match status" value="1"/>
</dbReference>
<name>A0A445E0D1_ARAHY</name>
<dbReference type="InterPro" id="IPR036691">
    <property type="entry name" value="Endo/exonu/phosph_ase_sf"/>
</dbReference>
<reference evidence="3 4" key="1">
    <citation type="submission" date="2019-01" db="EMBL/GenBank/DDBJ databases">
        <title>Sequencing of cultivated peanut Arachis hypogaea provides insights into genome evolution and oil improvement.</title>
        <authorList>
            <person name="Chen X."/>
        </authorList>
    </citation>
    <scope>NUCLEOTIDE SEQUENCE [LARGE SCALE GENOMIC DNA]</scope>
    <source>
        <strain evidence="4">cv. Fuhuasheng</strain>
        <tissue evidence="3">Leaves</tissue>
    </source>
</reference>
<dbReference type="InterPro" id="IPR026960">
    <property type="entry name" value="RVT-Znf"/>
</dbReference>